<dbReference type="KEGG" id="anf:AQPE_0292"/>
<feature type="binding site" evidence="8">
    <location>
        <position position="137"/>
    </location>
    <ligand>
        <name>Zn(2+)</name>
        <dbReference type="ChEBI" id="CHEBI:29105"/>
    </ligand>
</feature>
<keyword evidence="11" id="KW-1185">Reference proteome</keyword>
<dbReference type="Pfam" id="PF01979">
    <property type="entry name" value="Amidohydro_1"/>
    <property type="match status" value="1"/>
</dbReference>
<dbReference type="GO" id="GO:0008448">
    <property type="term" value="F:N-acetylglucosamine-6-phosphate deacetylase activity"/>
    <property type="evidence" value="ECO:0007669"/>
    <property type="project" value="InterPro"/>
</dbReference>
<feature type="active site" description="Proton donor/acceptor" evidence="6">
    <location>
        <position position="284"/>
    </location>
</feature>
<organism evidence="10 11">
    <name type="scientific">Aquipluma nitroreducens</name>
    <dbReference type="NCBI Taxonomy" id="2010828"/>
    <lineage>
        <taxon>Bacteria</taxon>
        <taxon>Pseudomonadati</taxon>
        <taxon>Bacteroidota</taxon>
        <taxon>Bacteroidia</taxon>
        <taxon>Marinilabiliales</taxon>
        <taxon>Prolixibacteraceae</taxon>
        <taxon>Aquipluma</taxon>
    </lineage>
</organism>
<feature type="binding site" evidence="7">
    <location>
        <begin position="229"/>
        <end position="230"/>
    </location>
    <ligand>
        <name>substrate</name>
    </ligand>
</feature>
<dbReference type="PANTHER" id="PTHR11113">
    <property type="entry name" value="N-ACETYLGLUCOSAMINE-6-PHOSPHATE DEACETYLASE"/>
    <property type="match status" value="1"/>
</dbReference>
<evidence type="ECO:0000256" key="4">
    <source>
        <dbReference type="ARBA" id="ARBA00023277"/>
    </source>
</evidence>
<comment type="cofactor">
    <cofactor evidence="8">
        <name>a divalent metal cation</name>
        <dbReference type="ChEBI" id="CHEBI:60240"/>
    </cofactor>
    <text evidence="8">Binds 1 divalent metal cation per subunit.</text>
</comment>
<evidence type="ECO:0000256" key="2">
    <source>
        <dbReference type="ARBA" id="ARBA00022723"/>
    </source>
</evidence>
<protein>
    <submittedName>
        <fullName evidence="10">N-acetylglucosamine-6-phosphate deacetylase</fullName>
    </submittedName>
</protein>
<dbReference type="EMBL" id="AP018694">
    <property type="protein sequence ID" value="BBE16155.1"/>
    <property type="molecule type" value="Genomic_DNA"/>
</dbReference>
<dbReference type="InterPro" id="IPR011059">
    <property type="entry name" value="Metal-dep_hydrolase_composite"/>
</dbReference>
<dbReference type="NCBIfam" id="TIGR00221">
    <property type="entry name" value="nagA"/>
    <property type="match status" value="1"/>
</dbReference>
<name>A0A5K7S3V0_9BACT</name>
<reference evidence="10" key="1">
    <citation type="journal article" date="2020" name="Int. J. Syst. Evol. Microbiol.">
        <title>Aquipluma nitroreducens gen. nov. sp. nov., a novel facultatively anaerobic bacterium isolated from a freshwater lake.</title>
        <authorList>
            <person name="Watanabe M."/>
            <person name="Kojima H."/>
            <person name="Fukui M."/>
        </authorList>
    </citation>
    <scope>NUCLEOTIDE SEQUENCE</scope>
    <source>
        <strain evidence="10">MeG22</strain>
    </source>
</reference>
<feature type="binding site" evidence="8">
    <location>
        <position position="205"/>
    </location>
    <ligand>
        <name>Zn(2+)</name>
        <dbReference type="ChEBI" id="CHEBI:29105"/>
    </ligand>
</feature>
<sequence>MGSDNSLLKIYNGRVVVPSGIIKNATVIIREGNIETVAEGDLEVAGATGIDAKGQYIAPGLVDIQINGFLGIDFSDQEITIDDLRKATKALWRVGVTTFLPTVITNSQASLKKSFSLLSVIFDDQETGKSMPGFHLEGPYISPVQGYRGAHLEKYIRQPDWDEFAELQKAARGRIKLITMAPEVNGAIAFIEKCAEIGVVVALGHHNGSTKDIQQAAESGASMATHLGNGCANMIDRHNNPIWPQLADDRIAISIIADGFHLNKEEVQCFYKMKGLDKTILVSDALDLAGLPPGEYTRVERVVVLTPDVVKFPAENVLAGAASPLVSCVSNMMKFTGCSLENAIQMATVNPARLVGLKDIGEIKQGKRADLILFTIEDGRIVIQKTLLAGEEVYSNNQ</sequence>
<dbReference type="InterPro" id="IPR032466">
    <property type="entry name" value="Metal_Hydrolase"/>
</dbReference>
<evidence type="ECO:0000259" key="9">
    <source>
        <dbReference type="Pfam" id="PF01979"/>
    </source>
</evidence>
<dbReference type="PIRSF" id="PIRSF038994">
    <property type="entry name" value="NagA"/>
    <property type="match status" value="1"/>
</dbReference>
<feature type="binding site" evidence="7">
    <location>
        <position position="150"/>
    </location>
    <ligand>
        <name>substrate</name>
    </ligand>
</feature>
<evidence type="ECO:0000256" key="8">
    <source>
        <dbReference type="PIRSR" id="PIRSR038994-3"/>
    </source>
</evidence>
<gene>
    <name evidence="10" type="ORF">AQPE_0292</name>
</gene>
<dbReference type="GO" id="GO:0006046">
    <property type="term" value="P:N-acetylglucosamine catabolic process"/>
    <property type="evidence" value="ECO:0007669"/>
    <property type="project" value="TreeGrafter"/>
</dbReference>
<dbReference type="PANTHER" id="PTHR11113:SF14">
    <property type="entry name" value="N-ACETYLGLUCOSAMINE-6-PHOSPHATE DEACETYLASE"/>
    <property type="match status" value="1"/>
</dbReference>
<accession>A0A5K7S3V0</accession>
<dbReference type="AlphaFoldDB" id="A0A5K7S3V0"/>
<dbReference type="Proteomes" id="UP001193389">
    <property type="component" value="Chromosome"/>
</dbReference>
<evidence type="ECO:0000256" key="1">
    <source>
        <dbReference type="ARBA" id="ARBA00010716"/>
    </source>
</evidence>
<comment type="similarity">
    <text evidence="1 5">Belongs to the metallo-dependent hydrolases superfamily. NagA family.</text>
</comment>
<dbReference type="InterPro" id="IPR003764">
    <property type="entry name" value="GlcNAc_6-P_deAcase"/>
</dbReference>
<dbReference type="Gene3D" id="3.20.20.140">
    <property type="entry name" value="Metal-dependent hydrolases"/>
    <property type="match status" value="1"/>
</dbReference>
<dbReference type="InterPro" id="IPR006680">
    <property type="entry name" value="Amidohydro-rel"/>
</dbReference>
<dbReference type="CDD" id="cd00854">
    <property type="entry name" value="NagA"/>
    <property type="match status" value="1"/>
</dbReference>
<keyword evidence="2 8" id="KW-0479">Metal-binding</keyword>
<proteinExistence type="inferred from homology"/>
<keyword evidence="4 5" id="KW-0119">Carbohydrate metabolism</keyword>
<dbReference type="SUPFAM" id="SSF51338">
    <property type="entry name" value="Composite domain of metallo-dependent hydrolases"/>
    <property type="match status" value="1"/>
</dbReference>
<feature type="binding site" evidence="7">
    <location>
        <position position="261"/>
    </location>
    <ligand>
        <name>substrate</name>
    </ligand>
</feature>
<evidence type="ECO:0000256" key="7">
    <source>
        <dbReference type="PIRSR" id="PIRSR038994-2"/>
    </source>
</evidence>
<evidence type="ECO:0000256" key="6">
    <source>
        <dbReference type="PIRSR" id="PIRSR038994-1"/>
    </source>
</evidence>
<evidence type="ECO:0000313" key="11">
    <source>
        <dbReference type="Proteomes" id="UP001193389"/>
    </source>
</evidence>
<dbReference type="GO" id="GO:0046872">
    <property type="term" value="F:metal ion binding"/>
    <property type="evidence" value="ECO:0007669"/>
    <property type="project" value="UniProtKB-KW"/>
</dbReference>
<feature type="binding site" evidence="7">
    <location>
        <position position="237"/>
    </location>
    <ligand>
        <name>substrate</name>
    </ligand>
</feature>
<feature type="binding site" evidence="8">
    <location>
        <position position="226"/>
    </location>
    <ligand>
        <name>Zn(2+)</name>
        <dbReference type="ChEBI" id="CHEBI:29105"/>
    </ligand>
</feature>
<feature type="domain" description="Amidohydrolase-related" evidence="9">
    <location>
        <begin position="56"/>
        <end position="381"/>
    </location>
</feature>
<evidence type="ECO:0000256" key="3">
    <source>
        <dbReference type="ARBA" id="ARBA00022801"/>
    </source>
</evidence>
<evidence type="ECO:0000256" key="5">
    <source>
        <dbReference type="PIRNR" id="PIRNR038994"/>
    </source>
</evidence>
<dbReference type="RefSeq" id="WP_318349254.1">
    <property type="nucleotide sequence ID" value="NZ_AP018694.1"/>
</dbReference>
<evidence type="ECO:0000313" key="10">
    <source>
        <dbReference type="EMBL" id="BBE16155.1"/>
    </source>
</evidence>
<feature type="binding site" evidence="7">
    <location>
        <begin position="318"/>
        <end position="320"/>
    </location>
    <ligand>
        <name>substrate</name>
    </ligand>
</feature>
<dbReference type="SUPFAM" id="SSF51556">
    <property type="entry name" value="Metallo-dependent hydrolases"/>
    <property type="match status" value="1"/>
</dbReference>
<dbReference type="Gene3D" id="2.30.40.10">
    <property type="entry name" value="Urease, subunit C, domain 1"/>
    <property type="match status" value="1"/>
</dbReference>
<keyword evidence="3 5" id="KW-0378">Hydrolase</keyword>